<dbReference type="AlphaFoldDB" id="A0A3N2B9Z4"/>
<dbReference type="Proteomes" id="UP000280668">
    <property type="component" value="Unassembled WGS sequence"/>
</dbReference>
<protein>
    <recommendedName>
        <fullName evidence="3">Transcriptional regulator, AbiEi antitoxin, Type IV TA system</fullName>
    </recommendedName>
</protein>
<evidence type="ECO:0000313" key="2">
    <source>
        <dbReference type="Proteomes" id="UP000280668"/>
    </source>
</evidence>
<evidence type="ECO:0008006" key="3">
    <source>
        <dbReference type="Google" id="ProtNLM"/>
    </source>
</evidence>
<name>A0A3N2B9Z4_9MICO</name>
<organism evidence="1 2">
    <name type="scientific">Bogoriella caseilytica</name>
    <dbReference type="NCBI Taxonomy" id="56055"/>
    <lineage>
        <taxon>Bacteria</taxon>
        <taxon>Bacillati</taxon>
        <taxon>Actinomycetota</taxon>
        <taxon>Actinomycetes</taxon>
        <taxon>Micrococcales</taxon>
        <taxon>Bogoriellaceae</taxon>
        <taxon>Bogoriella</taxon>
    </lineage>
</organism>
<proteinExistence type="predicted"/>
<sequence>MPAERPEPHTALGAAGLSTAQPLAWSGFLLTGQALAMEPQPRALESIMRRQSQVVTRQQVLHLGGDGDWIRSRVRSGHWRRQYYGVYVTTTGPMTWRTRATAAVLYAGAGAALSHSAAAYRLGLSTRAPSTIELSIPHARVVSPAPGLRLHRRRMMPAAHGRPRTVTTAETFVDLADRARSIDDVVGLATRAARVTHSRALRVAVASRTRLRHRRLLEDVLGDVDVGVESPLERRYHYDVERAHGLPRATLQRREALPGLWLRSDCTYDPWRVRVELDGQLGHPGGASAADIWRDNAVRVHTGDITLRYRWVHIAATPCETASQVARALHARGWWGTVRSCGPRCPAGHSG</sequence>
<keyword evidence="2" id="KW-1185">Reference proteome</keyword>
<reference evidence="1 2" key="1">
    <citation type="submission" date="2018-11" db="EMBL/GenBank/DDBJ databases">
        <title>Sequencing the genomes of 1000 actinobacteria strains.</title>
        <authorList>
            <person name="Klenk H.-P."/>
        </authorList>
    </citation>
    <scope>NUCLEOTIDE SEQUENCE [LARGE SCALE GENOMIC DNA]</scope>
    <source>
        <strain evidence="1 2">DSM 11294</strain>
    </source>
</reference>
<accession>A0A3N2B9Z4</accession>
<dbReference type="EMBL" id="RKHK01000001">
    <property type="protein sequence ID" value="ROR72089.1"/>
    <property type="molecule type" value="Genomic_DNA"/>
</dbReference>
<comment type="caution">
    <text evidence="1">The sequence shown here is derived from an EMBL/GenBank/DDBJ whole genome shotgun (WGS) entry which is preliminary data.</text>
</comment>
<evidence type="ECO:0000313" key="1">
    <source>
        <dbReference type="EMBL" id="ROR72089.1"/>
    </source>
</evidence>
<gene>
    <name evidence="1" type="ORF">EDD31_0436</name>
</gene>